<accession>A0ABR6XS07</accession>
<dbReference type="SUPFAM" id="SSF52980">
    <property type="entry name" value="Restriction endonuclease-like"/>
    <property type="match status" value="1"/>
</dbReference>
<comment type="caution">
    <text evidence="1">The sequence shown here is derived from an EMBL/GenBank/DDBJ whole genome shotgun (WGS) entry which is preliminary data.</text>
</comment>
<evidence type="ECO:0000313" key="2">
    <source>
        <dbReference type="Proteomes" id="UP000643610"/>
    </source>
</evidence>
<sequence>MPKTRQEFWLGKISNNMSRDRVVHDQLLDAGWRLGIVWECAIKGRTRQTLDSVIDELEDWLHDPTSLGIEISDMA</sequence>
<keyword evidence="2" id="KW-1185">Reference proteome</keyword>
<protein>
    <recommendedName>
        <fullName evidence="3">Very short patch repair endonuclease</fullName>
    </recommendedName>
</protein>
<evidence type="ECO:0008006" key="3">
    <source>
        <dbReference type="Google" id="ProtNLM"/>
    </source>
</evidence>
<proteinExistence type="predicted"/>
<name>A0ABR6XS07_9BURK</name>
<dbReference type="Proteomes" id="UP000643610">
    <property type="component" value="Unassembled WGS sequence"/>
</dbReference>
<dbReference type="InterPro" id="IPR011335">
    <property type="entry name" value="Restrct_endonuc-II-like"/>
</dbReference>
<organism evidence="1 2">
    <name type="scientific">Undibacterium amnicola</name>
    <dbReference type="NCBI Taxonomy" id="1834038"/>
    <lineage>
        <taxon>Bacteria</taxon>
        <taxon>Pseudomonadati</taxon>
        <taxon>Pseudomonadota</taxon>
        <taxon>Betaproteobacteria</taxon>
        <taxon>Burkholderiales</taxon>
        <taxon>Oxalobacteraceae</taxon>
        <taxon>Undibacterium</taxon>
    </lineage>
</organism>
<dbReference type="RefSeq" id="WP_186891304.1">
    <property type="nucleotide sequence ID" value="NZ_JACOFU010000004.1"/>
</dbReference>
<evidence type="ECO:0000313" key="1">
    <source>
        <dbReference type="EMBL" id="MBC3832273.1"/>
    </source>
</evidence>
<dbReference type="EMBL" id="JACOFU010000004">
    <property type="protein sequence ID" value="MBC3832273.1"/>
    <property type="molecule type" value="Genomic_DNA"/>
</dbReference>
<gene>
    <name evidence="1" type="ORF">H8K33_12180</name>
</gene>
<dbReference type="Gene3D" id="3.40.960.10">
    <property type="entry name" value="VSR Endonuclease"/>
    <property type="match status" value="1"/>
</dbReference>
<reference evidence="1 2" key="1">
    <citation type="submission" date="2020-08" db="EMBL/GenBank/DDBJ databases">
        <title>Novel species isolated from subtropical streams in China.</title>
        <authorList>
            <person name="Lu H."/>
        </authorList>
    </citation>
    <scope>NUCLEOTIDE SEQUENCE [LARGE SCALE GENOMIC DNA]</scope>
    <source>
        <strain evidence="1 2">KCTC 52442</strain>
    </source>
</reference>